<evidence type="ECO:0000313" key="1">
    <source>
        <dbReference type="EMBL" id="WIC90166.1"/>
    </source>
</evidence>
<keyword evidence="2" id="KW-1185">Reference proteome</keyword>
<protein>
    <submittedName>
        <fullName evidence="1">Minor tail protein</fullName>
    </submittedName>
</protein>
<proteinExistence type="predicted"/>
<gene>
    <name evidence="1" type="primary">16</name>
    <name evidence="1" type="ORF">SEA_VROOMVROOM_16</name>
</gene>
<accession>A0AA49F9V1</accession>
<sequence>MIEGDFDLNGYTMGLDWPVVVESFDPGSAEWTTQDATSPSTGRRLFGADVASGPTWLLDLATNTDDVASARAALSGAARAWRPSGLATPGYEAILKYQIGGETRRVYGRPRKFAPVPNGAATSGVMLATAEFVTSEAFTYAEDLYSLTVGLVPVESGGLVSPLVGPITTVAGSQRQGMINAVGGDSPAPMIITIKGPISGPRVWASGWRVELPGLVLAYDQSVTIDTRKGTVIRNDGASMAGFLSRSSRLDLARLKPGASEINFGGTDATATATATVSWRPTFYVL</sequence>
<reference evidence="1" key="1">
    <citation type="submission" date="2023-05" db="EMBL/GenBank/DDBJ databases">
        <authorList>
            <person name="Barden S."/>
            <person name="Berber-Pulido R."/>
            <person name="Bursulaya I."/>
            <person name="Chawla E."/>
            <person name="Critzer N.A."/>
            <person name="Dawson N.R."/>
            <person name="Deal M.M."/>
            <person name="Douglas K.A."/>
            <person name="Estampa J.P."/>
            <person name="Gowdy G.A."/>
            <person name="Hamid B."/>
            <person name="Hernandez E.R."/>
            <person name="Hoang R.L."/>
            <person name="Hughes A.L."/>
            <person name="Kim C.J."/>
            <person name="Kretschmer T.O."/>
            <person name="Le V.D."/>
            <person name="Li A."/>
            <person name="Li M."/>
            <person name="Lim J.M."/>
            <person name="Martin K.B."/>
            <person name="Martinez D.M."/>
            <person name="Nguyen A.H."/>
            <person name="Okumura J.H."/>
            <person name="Ortiz-Gomez D.E."/>
            <person name="Pan C."/>
            <person name="Pisipati K.L."/>
            <person name="Reyimjan D."/>
            <person name="Robles A."/>
            <person name="Rodriguez J.F."/>
            <person name="Sacristan A."/>
            <person name="Scriven S.P."/>
            <person name="Smith S.M."/>
            <person name="Tosasuk K."/>
            <person name="Tran K.A."/>
            <person name="Unanwa N.C."/>
            <person name="Vajragiri S."/>
            <person name="Vanderpool L.R."/>
            <person name="Vu T.T."/>
            <person name="Wang X."/>
            <person name="Wu F."/>
            <person name="Zhu Y.A."/>
            <person name="Nguyen M."/>
            <person name="Stephenson J.C."/>
            <person name="Zorawik M."/>
            <person name="Garza D.R."/>
            <person name="Reputana M.J."/>
            <person name="Al Banaa F.A."/>
            <person name="Reddi K."/>
            <person name="Freise A.C."/>
            <person name="Furlong K.P."/>
            <person name="Rudner A.D."/>
            <person name="Beyer A.R."/>
            <person name="Chong R.A."/>
            <person name="Edgington N.P."/>
            <person name="Garcia Costas A.M."/>
            <person name="Gibb B.P."/>
            <person name="Klyczek K.K."/>
            <person name="Swerdlow S.J."/>
            <person name="Garlena R.A."/>
            <person name="Russell D.A."/>
            <person name="Jacobs-Sera D."/>
            <person name="Hatfull G.F."/>
        </authorList>
    </citation>
    <scope>NUCLEOTIDE SEQUENCE</scope>
</reference>
<name>A0AA49F9V1_9CAUD</name>
<evidence type="ECO:0000313" key="2">
    <source>
        <dbReference type="Proteomes" id="UP001243977"/>
    </source>
</evidence>
<organism evidence="1 2">
    <name type="scientific">Arthrobacter phage VroomVroom</name>
    <dbReference type="NCBI Taxonomy" id="3049371"/>
    <lineage>
        <taxon>Viruses</taxon>
        <taxon>Duplodnaviria</taxon>
        <taxon>Heunggongvirae</taxon>
        <taxon>Uroviricota</taxon>
        <taxon>Caudoviricetes</taxon>
        <taxon>Casidaviridae</taxon>
        <taxon>Hilgardvirus</taxon>
        <taxon>Hilgardvirus vroomvroom</taxon>
    </lineage>
</organism>
<dbReference type="EMBL" id="OQ938592">
    <property type="protein sequence ID" value="WIC90166.1"/>
    <property type="molecule type" value="Genomic_DNA"/>
</dbReference>
<dbReference type="Proteomes" id="UP001243977">
    <property type="component" value="Segment"/>
</dbReference>